<dbReference type="OrthoDB" id="1915670at2759"/>
<accession>A0A218XZ62</accession>
<reference evidence="4" key="1">
    <citation type="journal article" date="2017" name="Plant J.">
        <title>The pomegranate (Punica granatum L.) genome and the genomics of punicalagin biosynthesis.</title>
        <authorList>
            <person name="Qin G."/>
            <person name="Xu C."/>
            <person name="Ming R."/>
            <person name="Tang H."/>
            <person name="Guyot R."/>
            <person name="Kramer E.M."/>
            <person name="Hu Y."/>
            <person name="Yi X."/>
            <person name="Qi Y."/>
            <person name="Xu X."/>
            <person name="Gao Z."/>
            <person name="Pan H."/>
            <person name="Jian J."/>
            <person name="Tian Y."/>
            <person name="Yue Z."/>
            <person name="Xu Y."/>
        </authorList>
    </citation>
    <scope>NUCLEOTIDE SEQUENCE [LARGE SCALE GENOMIC DNA]</scope>
    <source>
        <strain evidence="4">cv. Dabenzi</strain>
    </source>
</reference>
<evidence type="ECO:0000313" key="3">
    <source>
        <dbReference type="EMBL" id="OWM90347.1"/>
    </source>
</evidence>
<dbReference type="PANTHER" id="PTHR35502:SF2">
    <property type="entry name" value="PROTEIN MICROTUBULE BINDING PROTEIN 2C"/>
    <property type="match status" value="1"/>
</dbReference>
<reference evidence="5" key="3">
    <citation type="journal article" date="2020" name="Plant Biotechnol. J.">
        <title>The pomegranate (Punica granatum L.) draft genome dissects genetic divergence between soft- and hard-seeded cultivars.</title>
        <authorList>
            <person name="Luo X."/>
            <person name="Li H."/>
            <person name="Wu Z."/>
            <person name="Yao W."/>
            <person name="Zhao P."/>
            <person name="Cao D."/>
            <person name="Yu H."/>
            <person name="Li K."/>
            <person name="Poudel K."/>
            <person name="Zhao D."/>
            <person name="Zhang F."/>
            <person name="Xia X."/>
            <person name="Chen L."/>
            <person name="Wang Q."/>
            <person name="Jing D."/>
            <person name="Cao S."/>
        </authorList>
    </citation>
    <scope>NUCLEOTIDE SEQUENCE [LARGE SCALE GENOMIC DNA]</scope>
</reference>
<keyword evidence="1" id="KW-0175">Coiled coil</keyword>
<name>A0A218XZ62_PUNGR</name>
<dbReference type="PANTHER" id="PTHR35502">
    <property type="entry name" value="PROTEIN MICROTUBULE BINDING PROTEIN 2C"/>
    <property type="match status" value="1"/>
</dbReference>
<dbReference type="GO" id="GO:0010497">
    <property type="term" value="P:plasmodesmata-mediated intercellular transport"/>
    <property type="evidence" value="ECO:0007669"/>
    <property type="project" value="InterPro"/>
</dbReference>
<dbReference type="AlphaFoldDB" id="A0A218XZ62"/>
<keyword evidence="5" id="KW-1185">Reference proteome</keyword>
<organism evidence="3 4">
    <name type="scientific">Punica granatum</name>
    <name type="common">Pomegranate</name>
    <dbReference type="NCBI Taxonomy" id="22663"/>
    <lineage>
        <taxon>Eukaryota</taxon>
        <taxon>Viridiplantae</taxon>
        <taxon>Streptophyta</taxon>
        <taxon>Embryophyta</taxon>
        <taxon>Tracheophyta</taxon>
        <taxon>Spermatophyta</taxon>
        <taxon>Magnoliopsida</taxon>
        <taxon>eudicotyledons</taxon>
        <taxon>Gunneridae</taxon>
        <taxon>Pentapetalae</taxon>
        <taxon>rosids</taxon>
        <taxon>malvids</taxon>
        <taxon>Myrtales</taxon>
        <taxon>Lythraceae</taxon>
        <taxon>Punica</taxon>
    </lineage>
</organism>
<reference evidence="6" key="4">
    <citation type="submission" date="2025-04" db="UniProtKB">
        <authorList>
            <consortium name="RefSeq"/>
        </authorList>
    </citation>
    <scope>IDENTIFICATION</scope>
    <source>
        <tissue evidence="6">Leaf</tissue>
    </source>
</reference>
<dbReference type="RefSeq" id="XP_031371532.1">
    <property type="nucleotide sequence ID" value="XM_031515672.1"/>
</dbReference>
<feature type="region of interest" description="Disordered" evidence="2">
    <location>
        <begin position="69"/>
        <end position="132"/>
    </location>
</feature>
<gene>
    <name evidence="6" type="primary">LOC116187083</name>
    <name evidence="3" type="ORF">CDL15_Pgr014649</name>
</gene>
<protein>
    <submittedName>
        <fullName evidence="6">Protein MICROTUBULE BINDING PROTEIN 2C isoform X1</fullName>
    </submittedName>
</protein>
<evidence type="ECO:0000313" key="5">
    <source>
        <dbReference type="Proteomes" id="UP000515151"/>
    </source>
</evidence>
<feature type="coiled-coil region" evidence="1">
    <location>
        <begin position="139"/>
        <end position="187"/>
    </location>
</feature>
<sequence>MFEPQNFMDLQDNSGFGEPKSWLSVEAGDAGGVSSGSGRSLDRVLFNDLVEIVPLVQSLIDRKTSTSYTRRGSMVYTKTPSRESLSRKVLESKGRNAAQSMPNKKKRDHGDKEQGKNGSGNDQEDGDNFLAFSSRGPAMEKEREELLLLRGQLEELQTQLSEKDDLLKSAAITQTKLETQLEELKRASADKDSFIKSIQLQLSDAKIKLADRQAALEKTQWEAMTSGKRMEKLQEELSNVQGEVSLIMSLFEGLKENDSTVYREDYDITPYCVHESSLIDDLDTVGIHRMEEARLAYIAAVAAAKERQDEESMAIAAKARLHLQSFIFGAEC</sequence>
<proteinExistence type="predicted"/>
<evidence type="ECO:0000313" key="4">
    <source>
        <dbReference type="Proteomes" id="UP000197138"/>
    </source>
</evidence>
<dbReference type="GeneID" id="116187083"/>
<dbReference type="GO" id="GO:0008017">
    <property type="term" value="F:microtubule binding"/>
    <property type="evidence" value="ECO:0007669"/>
    <property type="project" value="InterPro"/>
</dbReference>
<evidence type="ECO:0000256" key="1">
    <source>
        <dbReference type="SAM" id="Coils"/>
    </source>
</evidence>
<reference evidence="3" key="2">
    <citation type="submission" date="2017-06" db="EMBL/GenBank/DDBJ databases">
        <title>The pomegranate genome and the genomics of punicalagin biosynthesis.</title>
        <authorList>
            <person name="Xu C."/>
        </authorList>
    </citation>
    <scope>NUCLEOTIDE SEQUENCE [LARGE SCALE GENOMIC DNA]</scope>
    <source>
        <tissue evidence="3">Fresh leaf</tissue>
    </source>
</reference>
<evidence type="ECO:0000256" key="2">
    <source>
        <dbReference type="SAM" id="MobiDB-lite"/>
    </source>
</evidence>
<dbReference type="InterPro" id="IPR040289">
    <property type="entry name" value="MBP2C"/>
</dbReference>
<dbReference type="Proteomes" id="UP000515151">
    <property type="component" value="Chromosome 8"/>
</dbReference>
<feature type="compositionally biased region" description="Basic and acidic residues" evidence="2">
    <location>
        <begin position="80"/>
        <end position="94"/>
    </location>
</feature>
<dbReference type="Proteomes" id="UP000197138">
    <property type="component" value="Unassembled WGS sequence"/>
</dbReference>
<evidence type="ECO:0000313" key="6">
    <source>
        <dbReference type="RefSeq" id="XP_031371532.1"/>
    </source>
</evidence>
<feature type="compositionally biased region" description="Polar residues" evidence="2">
    <location>
        <begin position="69"/>
        <end position="79"/>
    </location>
</feature>
<dbReference type="EMBL" id="MTKT01000548">
    <property type="protein sequence ID" value="OWM90347.1"/>
    <property type="molecule type" value="Genomic_DNA"/>
</dbReference>